<feature type="transmembrane region" description="Helical" evidence="1">
    <location>
        <begin position="190"/>
        <end position="211"/>
    </location>
</feature>
<name>A0A939G6Z5_9BACT</name>
<keyword evidence="1" id="KW-0472">Membrane</keyword>
<evidence type="ECO:0000256" key="1">
    <source>
        <dbReference type="SAM" id="Phobius"/>
    </source>
</evidence>
<protein>
    <submittedName>
        <fullName evidence="2">Uncharacterized protein</fullName>
    </submittedName>
</protein>
<feature type="transmembrane region" description="Helical" evidence="1">
    <location>
        <begin position="43"/>
        <end position="64"/>
    </location>
</feature>
<gene>
    <name evidence="2" type="ORF">J2I48_18550</name>
</gene>
<evidence type="ECO:0000313" key="3">
    <source>
        <dbReference type="Proteomes" id="UP000664795"/>
    </source>
</evidence>
<comment type="caution">
    <text evidence="2">The sequence shown here is derived from an EMBL/GenBank/DDBJ whole genome shotgun (WGS) entry which is preliminary data.</text>
</comment>
<proteinExistence type="predicted"/>
<dbReference type="EMBL" id="JAFMYU010000016">
    <property type="protein sequence ID" value="MBO0933016.1"/>
    <property type="molecule type" value="Genomic_DNA"/>
</dbReference>
<sequence length="256" mass="27392">MRFISRWANRHRHLAILLLIGCEVANAVNGLLLGANILANSPGGLLLLLTLVLLGFGIWVRWWAENNPPRSYAASRWQLAGAFGSTYLLFVLLGGQWGQSVSHPTGGQGQAGLRSVAFGSSERVVAGDTLIRPGAPTAGLSATGVVQADPAPASQAGTRFGYVMLLLLGLVLLFFSFGLACGLACSRQGFLALLALMGGLGAGAGGIFFAARSKDRPIKRWRDMPSSDRKRVMRRFWRGILILFGIIGLYMLLGRI</sequence>
<organism evidence="2 3">
    <name type="scientific">Fibrella aquatilis</name>
    <dbReference type="NCBI Taxonomy" id="2817059"/>
    <lineage>
        <taxon>Bacteria</taxon>
        <taxon>Pseudomonadati</taxon>
        <taxon>Bacteroidota</taxon>
        <taxon>Cytophagia</taxon>
        <taxon>Cytophagales</taxon>
        <taxon>Spirosomataceae</taxon>
        <taxon>Fibrella</taxon>
    </lineage>
</organism>
<keyword evidence="3" id="KW-1185">Reference proteome</keyword>
<evidence type="ECO:0000313" key="2">
    <source>
        <dbReference type="EMBL" id="MBO0933016.1"/>
    </source>
</evidence>
<reference evidence="2 3" key="1">
    <citation type="submission" date="2021-03" db="EMBL/GenBank/DDBJ databases">
        <title>Fibrella sp. HMF5036 genome sequencing and assembly.</title>
        <authorList>
            <person name="Kang H."/>
            <person name="Kim H."/>
            <person name="Bae S."/>
            <person name="Joh K."/>
        </authorList>
    </citation>
    <scope>NUCLEOTIDE SEQUENCE [LARGE SCALE GENOMIC DNA]</scope>
    <source>
        <strain evidence="2 3">HMF5036</strain>
    </source>
</reference>
<feature type="transmembrane region" description="Helical" evidence="1">
    <location>
        <begin position="236"/>
        <end position="253"/>
    </location>
</feature>
<accession>A0A939G6Z5</accession>
<keyword evidence="1" id="KW-1133">Transmembrane helix</keyword>
<keyword evidence="1" id="KW-0812">Transmembrane</keyword>
<dbReference type="Proteomes" id="UP000664795">
    <property type="component" value="Unassembled WGS sequence"/>
</dbReference>
<dbReference type="AlphaFoldDB" id="A0A939G6Z5"/>
<dbReference type="RefSeq" id="WP_207336983.1">
    <property type="nucleotide sequence ID" value="NZ_JAFMYU010000016.1"/>
</dbReference>
<feature type="transmembrane region" description="Helical" evidence="1">
    <location>
        <begin position="76"/>
        <end position="97"/>
    </location>
</feature>
<feature type="transmembrane region" description="Helical" evidence="1">
    <location>
        <begin position="160"/>
        <end position="183"/>
    </location>
</feature>